<name>A0A839UM32_9GAMM</name>
<keyword evidence="1" id="KW-0328">Glycosyltransferase</keyword>
<organism evidence="4 5">
    <name type="scientific">Simiduia aestuariiviva</name>
    <dbReference type="NCBI Taxonomy" id="1510459"/>
    <lineage>
        <taxon>Bacteria</taxon>
        <taxon>Pseudomonadati</taxon>
        <taxon>Pseudomonadota</taxon>
        <taxon>Gammaproteobacteria</taxon>
        <taxon>Cellvibrionales</taxon>
        <taxon>Cellvibrionaceae</taxon>
        <taxon>Simiduia</taxon>
    </lineage>
</organism>
<dbReference type="InterPro" id="IPR002201">
    <property type="entry name" value="Glyco_trans_9"/>
</dbReference>
<keyword evidence="3" id="KW-0472">Membrane</keyword>
<evidence type="ECO:0000313" key="5">
    <source>
        <dbReference type="Proteomes" id="UP000559987"/>
    </source>
</evidence>
<dbReference type="EMBL" id="JACHXZ010000003">
    <property type="protein sequence ID" value="MBB3168912.1"/>
    <property type="molecule type" value="Genomic_DNA"/>
</dbReference>
<feature type="transmembrane region" description="Helical" evidence="3">
    <location>
        <begin position="12"/>
        <end position="28"/>
    </location>
</feature>
<evidence type="ECO:0000256" key="2">
    <source>
        <dbReference type="ARBA" id="ARBA00022679"/>
    </source>
</evidence>
<dbReference type="SUPFAM" id="SSF53756">
    <property type="entry name" value="UDP-Glycosyltransferase/glycogen phosphorylase"/>
    <property type="match status" value="1"/>
</dbReference>
<evidence type="ECO:0000256" key="3">
    <source>
        <dbReference type="SAM" id="Phobius"/>
    </source>
</evidence>
<keyword evidence="2 4" id="KW-0808">Transferase</keyword>
<dbReference type="AlphaFoldDB" id="A0A839UM32"/>
<dbReference type="GO" id="GO:0005829">
    <property type="term" value="C:cytosol"/>
    <property type="evidence" value="ECO:0007669"/>
    <property type="project" value="TreeGrafter"/>
</dbReference>
<keyword evidence="3" id="KW-0812">Transmembrane</keyword>
<proteinExistence type="predicted"/>
<sequence length="410" mass="46055">MKVDTMRKIDRWAGMPLCFLLSVWFWLWELVFKPKQQRAQKVLFLELSEMGSAIIADPALRYVKAQPDAEVFFAIFKKNVSSLHLLNTIPSDNLYTFREDNLLTLVWDTLRFMVWCRRKGIDTVIDMEMFSRVSALLSRVTGAVNRVGFVAYHSEGLYRGNFLTRPVVYNAHQHIAKNFMALSHSAMMEEEQVPFCKSLITDDQVQLAQARRDDTAIAAVQAILKSLYGSYEVGQRVVLINPNASDLLPQRRWPAEHFQAVIEDLLARYEDILVVITGAPGEFPGAQALCEAVDNPRCVNSAGKFAFRQLVPLYFVADMMLTNDSGPGHFSAVTPLRTFVIFGPETPALYSSLGNSTALYLGLACSPCVSAANHRKTDCVDNRCVKDLLPQQALAAIYPHLDRIEARAQA</sequence>
<comment type="caution">
    <text evidence="4">The sequence shown here is derived from an EMBL/GenBank/DDBJ whole genome shotgun (WGS) entry which is preliminary data.</text>
</comment>
<dbReference type="GO" id="GO:0008713">
    <property type="term" value="F:ADP-heptose-lipopolysaccharide heptosyltransferase activity"/>
    <property type="evidence" value="ECO:0007669"/>
    <property type="project" value="TreeGrafter"/>
</dbReference>
<protein>
    <submittedName>
        <fullName evidence="4">ADP-heptose:LPS heptosyltransferase</fullName>
    </submittedName>
</protein>
<evidence type="ECO:0000256" key="1">
    <source>
        <dbReference type="ARBA" id="ARBA00022676"/>
    </source>
</evidence>
<dbReference type="Proteomes" id="UP000559987">
    <property type="component" value="Unassembled WGS sequence"/>
</dbReference>
<reference evidence="4 5" key="1">
    <citation type="submission" date="2020-08" db="EMBL/GenBank/DDBJ databases">
        <title>Genomic Encyclopedia of Type Strains, Phase III (KMG-III): the genomes of soil and plant-associated and newly described type strains.</title>
        <authorList>
            <person name="Whitman W."/>
        </authorList>
    </citation>
    <scope>NUCLEOTIDE SEQUENCE [LARGE SCALE GENOMIC DNA]</scope>
    <source>
        <strain evidence="4 5">CECT 8571</strain>
    </source>
</reference>
<gene>
    <name evidence="4" type="ORF">FHS30_002120</name>
</gene>
<dbReference type="Pfam" id="PF01075">
    <property type="entry name" value="Glyco_transf_9"/>
    <property type="match status" value="1"/>
</dbReference>
<dbReference type="CDD" id="cd03789">
    <property type="entry name" value="GT9_LPS_heptosyltransferase"/>
    <property type="match status" value="1"/>
</dbReference>
<dbReference type="PANTHER" id="PTHR30160">
    <property type="entry name" value="TETRAACYLDISACCHARIDE 4'-KINASE-RELATED"/>
    <property type="match status" value="1"/>
</dbReference>
<keyword evidence="3" id="KW-1133">Transmembrane helix</keyword>
<keyword evidence="5" id="KW-1185">Reference proteome</keyword>
<dbReference type="InterPro" id="IPR051199">
    <property type="entry name" value="LPS_LOS_Heptosyltrfase"/>
</dbReference>
<dbReference type="GO" id="GO:0009244">
    <property type="term" value="P:lipopolysaccharide core region biosynthetic process"/>
    <property type="evidence" value="ECO:0007669"/>
    <property type="project" value="TreeGrafter"/>
</dbReference>
<dbReference type="Gene3D" id="3.40.50.2000">
    <property type="entry name" value="Glycogen Phosphorylase B"/>
    <property type="match status" value="2"/>
</dbReference>
<dbReference type="RefSeq" id="WP_183910423.1">
    <property type="nucleotide sequence ID" value="NZ_JACHXZ010000003.1"/>
</dbReference>
<accession>A0A839UM32</accession>
<evidence type="ECO:0000313" key="4">
    <source>
        <dbReference type="EMBL" id="MBB3168912.1"/>
    </source>
</evidence>